<dbReference type="CDD" id="cd22997">
    <property type="entry name" value="GT_LH"/>
    <property type="match status" value="1"/>
</dbReference>
<dbReference type="AlphaFoldDB" id="A0A9W7BH49"/>
<protein>
    <submittedName>
        <fullName evidence="1">Uncharacterized protein</fullName>
    </submittedName>
</protein>
<gene>
    <name evidence="1" type="ORF">TrVE_jg2844</name>
</gene>
<name>A0A9W7BH49_9STRA</name>
<evidence type="ECO:0000313" key="2">
    <source>
        <dbReference type="Proteomes" id="UP001165160"/>
    </source>
</evidence>
<comment type="caution">
    <text evidence="1">The sequence shown here is derived from an EMBL/GenBank/DDBJ whole genome shotgun (WGS) entry which is preliminary data.</text>
</comment>
<evidence type="ECO:0000313" key="1">
    <source>
        <dbReference type="EMBL" id="GMH87810.1"/>
    </source>
</evidence>
<proteinExistence type="predicted"/>
<reference evidence="2" key="1">
    <citation type="journal article" date="2023" name="Commun. Biol.">
        <title>Genome analysis of Parmales, the sister group of diatoms, reveals the evolutionary specialization of diatoms from phago-mixotrophs to photoautotrophs.</title>
        <authorList>
            <person name="Ban H."/>
            <person name="Sato S."/>
            <person name="Yoshikawa S."/>
            <person name="Yamada K."/>
            <person name="Nakamura Y."/>
            <person name="Ichinomiya M."/>
            <person name="Sato N."/>
            <person name="Blanc-Mathieu R."/>
            <person name="Endo H."/>
            <person name="Kuwata A."/>
            <person name="Ogata H."/>
        </authorList>
    </citation>
    <scope>NUCLEOTIDE SEQUENCE [LARGE SCALE GENOMIC DNA]</scope>
    <source>
        <strain evidence="2">NIES 3699</strain>
    </source>
</reference>
<dbReference type="EMBL" id="BRXX01000075">
    <property type="protein sequence ID" value="GMH87810.1"/>
    <property type="molecule type" value="Genomic_DNA"/>
</dbReference>
<organism evidence="1 2">
    <name type="scientific">Triparma verrucosa</name>
    <dbReference type="NCBI Taxonomy" id="1606542"/>
    <lineage>
        <taxon>Eukaryota</taxon>
        <taxon>Sar</taxon>
        <taxon>Stramenopiles</taxon>
        <taxon>Ochrophyta</taxon>
        <taxon>Bolidophyceae</taxon>
        <taxon>Parmales</taxon>
        <taxon>Triparmaceae</taxon>
        <taxon>Triparma</taxon>
    </lineage>
</organism>
<dbReference type="Proteomes" id="UP001165160">
    <property type="component" value="Unassembled WGS sequence"/>
</dbReference>
<accession>A0A9W7BH49</accession>
<keyword evidence="2" id="KW-1185">Reference proteome</keyword>
<sequence length="485" mass="53767">MLTHCQKLELEYGISDNDWGRLPIMMQAEYKQSSCTGGMQLNTDMEPPQISFTQRPITVKGTVDFPCGERELSWMACQIRCSSASCQNALDICLADSRCTHVSVLPNEPHGFATLKRPIIGPGEEEDSGHPRDVFDPTEAECGFLKKEGISEADPLVFTYSSAPSENLCLYIETAVKNKVHVTVLGWEGWKGNRFGSRGHSFHLGSKLILPTALLRACSVPPGRIVLFSDDDVLLQPPQGASKIASRIDEVLDKYEANLVISTEHDCFPPQFEEKLKAYAPSNAIYQCPNTGAWAGYAGHVGPFFESFVQEIDGKDKSIQGFMNERMRSRTDPSLFGRYKSFSNDQAALSEIYIQENGQKSKVFDDVTLDYQTELFQSMFDVGIELNLVENIVQNSVNSAKPLLVHYNGGAKAADGSAPKGGIIDTTFHRPKLINSYRNGDGSGGKPWGRVTQQELETFVTFLDSFTMTEVYEQYDAICPSAWLP</sequence>